<dbReference type="HOGENOM" id="CLU_131496_9_0_9"/>
<reference evidence="2 3" key="1">
    <citation type="submission" date="2011-11" db="EMBL/GenBank/DDBJ databases">
        <title>The Noncontiguous Finished genome of Desulfosporosinus youngiae DSM 17734.</title>
        <authorList>
            <consortium name="US DOE Joint Genome Institute (JGI-PGF)"/>
            <person name="Lucas S."/>
            <person name="Han J."/>
            <person name="Lapidus A."/>
            <person name="Cheng J.-F."/>
            <person name="Goodwin L."/>
            <person name="Pitluck S."/>
            <person name="Peters L."/>
            <person name="Ovchinnikova G."/>
            <person name="Lu M."/>
            <person name="Land M.L."/>
            <person name="Hauser L."/>
            <person name="Pester M."/>
            <person name="Spring S."/>
            <person name="Ollivier B."/>
            <person name="Rattei T."/>
            <person name="Klenk H.-P."/>
            <person name="Wagner M."/>
            <person name="Loy A."/>
            <person name="Woyke T.J."/>
        </authorList>
    </citation>
    <scope>NUCLEOTIDE SEQUENCE [LARGE SCALE GENOMIC DNA]</scope>
    <source>
        <strain evidence="2 3">DSM 17734</strain>
    </source>
</reference>
<dbReference type="EMBL" id="CM001441">
    <property type="protein sequence ID" value="EHQ89409.1"/>
    <property type="molecule type" value="Genomic_DNA"/>
</dbReference>
<gene>
    <name evidence="2" type="ORF">DesyoDRAFT_2328</name>
</gene>
<dbReference type="AlphaFoldDB" id="H5XUH3"/>
<dbReference type="Gene3D" id="3.30.70.100">
    <property type="match status" value="1"/>
</dbReference>
<dbReference type="OrthoDB" id="9806189at2"/>
<dbReference type="SUPFAM" id="SSF54909">
    <property type="entry name" value="Dimeric alpha+beta barrel"/>
    <property type="match status" value="1"/>
</dbReference>
<sequence length="96" mass="10909">MITILAFMKALPGKENELAEVCALLANEVKVNEKGNFMYKVHVAAADPSEFILVEKYEDEQALEIHRNTAYLKEAKVKFQTLLAVPLQLKFLNELE</sequence>
<protein>
    <recommendedName>
        <fullName evidence="1">ABM domain-containing protein</fullName>
    </recommendedName>
</protein>
<feature type="domain" description="ABM" evidence="1">
    <location>
        <begin position="2"/>
        <end position="91"/>
    </location>
</feature>
<dbReference type="RefSeq" id="WP_007783071.1">
    <property type="nucleotide sequence ID" value="NZ_CM001441.1"/>
</dbReference>
<organism evidence="2 3">
    <name type="scientific">Desulfosporosinus youngiae DSM 17734</name>
    <dbReference type="NCBI Taxonomy" id="768710"/>
    <lineage>
        <taxon>Bacteria</taxon>
        <taxon>Bacillati</taxon>
        <taxon>Bacillota</taxon>
        <taxon>Clostridia</taxon>
        <taxon>Eubacteriales</taxon>
        <taxon>Desulfitobacteriaceae</taxon>
        <taxon>Desulfosporosinus</taxon>
    </lineage>
</organism>
<dbReference type="Proteomes" id="UP000005104">
    <property type="component" value="Chromosome"/>
</dbReference>
<evidence type="ECO:0000313" key="2">
    <source>
        <dbReference type="EMBL" id="EHQ89409.1"/>
    </source>
</evidence>
<dbReference type="InterPro" id="IPR007138">
    <property type="entry name" value="ABM_dom"/>
</dbReference>
<dbReference type="InterPro" id="IPR011008">
    <property type="entry name" value="Dimeric_a/b-barrel"/>
</dbReference>
<evidence type="ECO:0000259" key="1">
    <source>
        <dbReference type="PROSITE" id="PS51725"/>
    </source>
</evidence>
<evidence type="ECO:0000313" key="3">
    <source>
        <dbReference type="Proteomes" id="UP000005104"/>
    </source>
</evidence>
<dbReference type="GO" id="GO:0003824">
    <property type="term" value="F:catalytic activity"/>
    <property type="evidence" value="ECO:0007669"/>
    <property type="project" value="TreeGrafter"/>
</dbReference>
<dbReference type="PROSITE" id="PS51725">
    <property type="entry name" value="ABM"/>
    <property type="match status" value="1"/>
</dbReference>
<keyword evidence="3" id="KW-1185">Reference proteome</keyword>
<dbReference type="STRING" id="768710.DesyoDRAFT_2328"/>
<proteinExistence type="predicted"/>
<dbReference type="eggNOG" id="COG1359">
    <property type="taxonomic scope" value="Bacteria"/>
</dbReference>
<name>H5XUH3_9FIRM</name>
<dbReference type="InterPro" id="IPR050744">
    <property type="entry name" value="AI-2_Isomerase_LsrG"/>
</dbReference>
<dbReference type="PANTHER" id="PTHR33336:SF3">
    <property type="entry name" value="ABM DOMAIN-CONTAINING PROTEIN"/>
    <property type="match status" value="1"/>
</dbReference>
<accession>H5XUH3</accession>
<dbReference type="Pfam" id="PF03992">
    <property type="entry name" value="ABM"/>
    <property type="match status" value="1"/>
</dbReference>
<dbReference type="PANTHER" id="PTHR33336">
    <property type="entry name" value="QUINOL MONOOXYGENASE YGIN-RELATED"/>
    <property type="match status" value="1"/>
</dbReference>